<gene>
    <name evidence="2" type="ORF">V5O48_019530</name>
</gene>
<sequence length="78" mass="8268">ILVTTSIKIQRKDTTPPGVEVEADSTMGNTSDGNTSDSEGSPKDDDGVIVTMEPPVFNPGLPGEAMVPIPPAESWMRR</sequence>
<accession>A0ABR3EI44</accession>
<keyword evidence="3" id="KW-1185">Reference proteome</keyword>
<feature type="non-terminal residue" evidence="2">
    <location>
        <position position="78"/>
    </location>
</feature>
<organism evidence="2 3">
    <name type="scientific">Marasmius crinis-equi</name>
    <dbReference type="NCBI Taxonomy" id="585013"/>
    <lineage>
        <taxon>Eukaryota</taxon>
        <taxon>Fungi</taxon>
        <taxon>Dikarya</taxon>
        <taxon>Basidiomycota</taxon>
        <taxon>Agaricomycotina</taxon>
        <taxon>Agaricomycetes</taxon>
        <taxon>Agaricomycetidae</taxon>
        <taxon>Agaricales</taxon>
        <taxon>Marasmiineae</taxon>
        <taxon>Marasmiaceae</taxon>
        <taxon>Marasmius</taxon>
    </lineage>
</organism>
<reference evidence="2 3" key="1">
    <citation type="submission" date="2024-02" db="EMBL/GenBank/DDBJ databases">
        <title>A draft genome for the cacao thread blight pathogen Marasmius crinis-equi.</title>
        <authorList>
            <person name="Cohen S.P."/>
            <person name="Baruah I.K."/>
            <person name="Amoako-Attah I."/>
            <person name="Bukari Y."/>
            <person name="Meinhardt L.W."/>
            <person name="Bailey B.A."/>
        </authorList>
    </citation>
    <scope>NUCLEOTIDE SEQUENCE [LARGE SCALE GENOMIC DNA]</scope>
    <source>
        <strain evidence="2 3">GH-76</strain>
    </source>
</reference>
<name>A0ABR3EI44_9AGAR</name>
<feature type="non-terminal residue" evidence="2">
    <location>
        <position position="1"/>
    </location>
</feature>
<protein>
    <submittedName>
        <fullName evidence="2">Uncharacterized protein</fullName>
    </submittedName>
</protein>
<evidence type="ECO:0000313" key="2">
    <source>
        <dbReference type="EMBL" id="KAL0562556.1"/>
    </source>
</evidence>
<dbReference type="EMBL" id="JBAHYK010005245">
    <property type="protein sequence ID" value="KAL0562556.1"/>
    <property type="molecule type" value="Genomic_DNA"/>
</dbReference>
<comment type="caution">
    <text evidence="2">The sequence shown here is derived from an EMBL/GenBank/DDBJ whole genome shotgun (WGS) entry which is preliminary data.</text>
</comment>
<dbReference type="Proteomes" id="UP001465976">
    <property type="component" value="Unassembled WGS sequence"/>
</dbReference>
<evidence type="ECO:0000313" key="3">
    <source>
        <dbReference type="Proteomes" id="UP001465976"/>
    </source>
</evidence>
<proteinExistence type="predicted"/>
<evidence type="ECO:0000256" key="1">
    <source>
        <dbReference type="SAM" id="MobiDB-lite"/>
    </source>
</evidence>
<feature type="region of interest" description="Disordered" evidence="1">
    <location>
        <begin position="1"/>
        <end position="78"/>
    </location>
</feature>
<feature type="compositionally biased region" description="Polar residues" evidence="1">
    <location>
        <begin position="26"/>
        <end position="39"/>
    </location>
</feature>